<protein>
    <submittedName>
        <fullName evidence="2">Uncharacterized protein</fullName>
    </submittedName>
</protein>
<keyword evidence="1" id="KW-0732">Signal</keyword>
<name>M2RSY7_CERS8</name>
<proteinExistence type="predicted"/>
<feature type="chain" id="PRO_5004025135" evidence="1">
    <location>
        <begin position="21"/>
        <end position="159"/>
    </location>
</feature>
<evidence type="ECO:0000256" key="1">
    <source>
        <dbReference type="SAM" id="SignalP"/>
    </source>
</evidence>
<evidence type="ECO:0000313" key="2">
    <source>
        <dbReference type="EMBL" id="EMD41557.1"/>
    </source>
</evidence>
<evidence type="ECO:0000313" key="3">
    <source>
        <dbReference type="Proteomes" id="UP000016930"/>
    </source>
</evidence>
<dbReference type="HOGENOM" id="CLU_1660516_0_0_1"/>
<keyword evidence="3" id="KW-1185">Reference proteome</keyword>
<gene>
    <name evidence="2" type="ORF">CERSUDRAFT_70088</name>
</gene>
<reference evidence="2 3" key="1">
    <citation type="journal article" date="2012" name="Proc. Natl. Acad. Sci. U.S.A.">
        <title>Comparative genomics of Ceriporiopsis subvermispora and Phanerochaete chrysosporium provide insight into selective ligninolysis.</title>
        <authorList>
            <person name="Fernandez-Fueyo E."/>
            <person name="Ruiz-Duenas F.J."/>
            <person name="Ferreira P."/>
            <person name="Floudas D."/>
            <person name="Hibbett D.S."/>
            <person name="Canessa P."/>
            <person name="Larrondo L.F."/>
            <person name="James T.Y."/>
            <person name="Seelenfreund D."/>
            <person name="Lobos S."/>
            <person name="Polanco R."/>
            <person name="Tello M."/>
            <person name="Honda Y."/>
            <person name="Watanabe T."/>
            <person name="Watanabe T."/>
            <person name="Ryu J.S."/>
            <person name="Kubicek C.P."/>
            <person name="Schmoll M."/>
            <person name="Gaskell J."/>
            <person name="Hammel K.E."/>
            <person name="St John F.J."/>
            <person name="Vanden Wymelenberg A."/>
            <person name="Sabat G."/>
            <person name="Splinter BonDurant S."/>
            <person name="Syed K."/>
            <person name="Yadav J.S."/>
            <person name="Doddapaneni H."/>
            <person name="Subramanian V."/>
            <person name="Lavin J.L."/>
            <person name="Oguiza J.A."/>
            <person name="Perez G."/>
            <person name="Pisabarro A.G."/>
            <person name="Ramirez L."/>
            <person name="Santoyo F."/>
            <person name="Master E."/>
            <person name="Coutinho P.M."/>
            <person name="Henrissat B."/>
            <person name="Lombard V."/>
            <person name="Magnuson J.K."/>
            <person name="Kuees U."/>
            <person name="Hori C."/>
            <person name="Igarashi K."/>
            <person name="Samejima M."/>
            <person name="Held B.W."/>
            <person name="Barry K.W."/>
            <person name="LaButti K.M."/>
            <person name="Lapidus A."/>
            <person name="Lindquist E.A."/>
            <person name="Lucas S.M."/>
            <person name="Riley R."/>
            <person name="Salamov A.A."/>
            <person name="Hoffmeister D."/>
            <person name="Schwenk D."/>
            <person name="Hadar Y."/>
            <person name="Yarden O."/>
            <person name="de Vries R.P."/>
            <person name="Wiebenga A."/>
            <person name="Stenlid J."/>
            <person name="Eastwood D."/>
            <person name="Grigoriev I.V."/>
            <person name="Berka R.M."/>
            <person name="Blanchette R.A."/>
            <person name="Kersten P."/>
            <person name="Martinez A.T."/>
            <person name="Vicuna R."/>
            <person name="Cullen D."/>
        </authorList>
    </citation>
    <scope>NUCLEOTIDE SEQUENCE [LARGE SCALE GENOMIC DNA]</scope>
    <source>
        <strain evidence="2 3">B</strain>
    </source>
</reference>
<feature type="signal peptide" evidence="1">
    <location>
        <begin position="1"/>
        <end position="20"/>
    </location>
</feature>
<dbReference type="Proteomes" id="UP000016930">
    <property type="component" value="Unassembled WGS sequence"/>
</dbReference>
<dbReference type="EMBL" id="KB445791">
    <property type="protein sequence ID" value="EMD41557.1"/>
    <property type="molecule type" value="Genomic_DNA"/>
</dbReference>
<accession>M2RSY7</accession>
<dbReference type="AlphaFoldDB" id="M2RSY7"/>
<organism evidence="2 3">
    <name type="scientific">Ceriporiopsis subvermispora (strain B)</name>
    <name type="common">White-rot fungus</name>
    <name type="synonym">Gelatoporia subvermispora</name>
    <dbReference type="NCBI Taxonomy" id="914234"/>
    <lineage>
        <taxon>Eukaryota</taxon>
        <taxon>Fungi</taxon>
        <taxon>Dikarya</taxon>
        <taxon>Basidiomycota</taxon>
        <taxon>Agaricomycotina</taxon>
        <taxon>Agaricomycetes</taxon>
        <taxon>Polyporales</taxon>
        <taxon>Gelatoporiaceae</taxon>
        <taxon>Gelatoporia</taxon>
    </lineage>
</organism>
<sequence>MQFKWFSLLAVAVMVGMTAAAPAPLVERAEGLADVARRCGAGLLRGPRQLAILNDSPVTQPEIIPDLVPPGNRKRRPPGKSWFRERHKLCLTGWRGSSWGTHPSSNLLSSLVLTLLPVRRSPEYCTQECDPYPLSGHPAIPTQHVRLVTTGYPLTLVGL</sequence>